<gene>
    <name evidence="3" type="ORF">HGQ17_07850</name>
</gene>
<accession>A0A7X8TJW6</accession>
<name>A0A7X8TJW6_9MICC</name>
<protein>
    <recommendedName>
        <fullName evidence="5">Septum formation-related domain-containing protein</fullName>
    </recommendedName>
</protein>
<reference evidence="3 4" key="1">
    <citation type="submission" date="2020-04" db="EMBL/GenBank/DDBJ databases">
        <title>Nesterenkonia sp. nov., isolated from marine sediment.</title>
        <authorList>
            <person name="Zhang G."/>
        </authorList>
    </citation>
    <scope>NUCLEOTIDE SEQUENCE [LARGE SCALE GENOMIC DNA]</scope>
    <source>
        <strain evidence="3 4">MY13</strain>
    </source>
</reference>
<dbReference type="EMBL" id="JABAHY010000006">
    <property type="protein sequence ID" value="NLS09916.1"/>
    <property type="molecule type" value="Genomic_DNA"/>
</dbReference>
<sequence>MSKSSPESGASERPMTRRARREAAGDTGFRLNAWPFLIGGVLVVFVTAGLLWWFLVRNDAQEPVGGWEWTPNPADGVHARDVPPEDWQAGWCLSGFTSEEEPAHVVDCERSYDLQLLVRDDLDEDGEYPGDESLVAMADELCQADVEIDAEALEEAEEDLHFLIGRPTESGWNNEGDREVSCFLGRVDEGRMSGDFLPTRSDDAESIEEADLDSSGETEGPEADEPEASPEETEDAGGDGTED</sequence>
<proteinExistence type="predicted"/>
<keyword evidence="4" id="KW-1185">Reference proteome</keyword>
<organism evidence="3 4">
    <name type="scientific">Nesterenkonia sedimenti</name>
    <dbReference type="NCBI Taxonomy" id="1463632"/>
    <lineage>
        <taxon>Bacteria</taxon>
        <taxon>Bacillati</taxon>
        <taxon>Actinomycetota</taxon>
        <taxon>Actinomycetes</taxon>
        <taxon>Micrococcales</taxon>
        <taxon>Micrococcaceae</taxon>
        <taxon>Nesterenkonia</taxon>
    </lineage>
</organism>
<evidence type="ECO:0000256" key="1">
    <source>
        <dbReference type="SAM" id="MobiDB-lite"/>
    </source>
</evidence>
<keyword evidence="2" id="KW-1133">Transmembrane helix</keyword>
<dbReference type="AlphaFoldDB" id="A0A7X8TJW6"/>
<keyword evidence="2" id="KW-0472">Membrane</keyword>
<dbReference type="RefSeq" id="WP_168887398.1">
    <property type="nucleotide sequence ID" value="NZ_JABAHY010000006.1"/>
</dbReference>
<feature type="region of interest" description="Disordered" evidence="1">
    <location>
        <begin position="1"/>
        <end position="21"/>
    </location>
</feature>
<keyword evidence="2" id="KW-0812">Transmembrane</keyword>
<feature type="compositionally biased region" description="Acidic residues" evidence="1">
    <location>
        <begin position="204"/>
        <end position="243"/>
    </location>
</feature>
<feature type="transmembrane region" description="Helical" evidence="2">
    <location>
        <begin position="33"/>
        <end position="55"/>
    </location>
</feature>
<evidence type="ECO:0000256" key="2">
    <source>
        <dbReference type="SAM" id="Phobius"/>
    </source>
</evidence>
<feature type="region of interest" description="Disordered" evidence="1">
    <location>
        <begin position="191"/>
        <end position="243"/>
    </location>
</feature>
<comment type="caution">
    <text evidence="3">The sequence shown here is derived from an EMBL/GenBank/DDBJ whole genome shotgun (WGS) entry which is preliminary data.</text>
</comment>
<evidence type="ECO:0008006" key="5">
    <source>
        <dbReference type="Google" id="ProtNLM"/>
    </source>
</evidence>
<evidence type="ECO:0000313" key="4">
    <source>
        <dbReference type="Proteomes" id="UP000523139"/>
    </source>
</evidence>
<dbReference type="Proteomes" id="UP000523139">
    <property type="component" value="Unassembled WGS sequence"/>
</dbReference>
<evidence type="ECO:0000313" key="3">
    <source>
        <dbReference type="EMBL" id="NLS09916.1"/>
    </source>
</evidence>